<feature type="signal peptide" evidence="1">
    <location>
        <begin position="1"/>
        <end position="26"/>
    </location>
</feature>
<evidence type="ECO:0000313" key="2">
    <source>
        <dbReference type="EnsemblMetazoa" id="XP_006566916"/>
    </source>
</evidence>
<name>A0A7M7LS90_APIME</name>
<dbReference type="OrthoDB" id="7602942at2759"/>
<evidence type="ECO:0000313" key="4">
    <source>
        <dbReference type="RefSeq" id="XP_006566916.1"/>
    </source>
</evidence>
<evidence type="ECO:0000256" key="1">
    <source>
        <dbReference type="SAM" id="SignalP"/>
    </source>
</evidence>
<accession>A0A8B6Z3E1</accession>
<dbReference type="GeneID" id="100577829"/>
<dbReference type="AlphaFoldDB" id="A0A7M7LS90"/>
<dbReference type="EnsemblMetazoa" id="XM_006566853">
    <property type="protein sequence ID" value="XP_006566916"/>
    <property type="gene ID" value="LOC100577829"/>
</dbReference>
<reference evidence="2" key="1">
    <citation type="submission" date="2021-01" db="UniProtKB">
        <authorList>
            <consortium name="EnsemblMetazoa"/>
        </authorList>
    </citation>
    <scope>IDENTIFICATION</scope>
    <source>
        <strain evidence="2">DH4</strain>
    </source>
</reference>
<evidence type="ECO:0000313" key="3">
    <source>
        <dbReference type="Proteomes" id="UP000005203"/>
    </source>
</evidence>
<organism evidence="2">
    <name type="scientific">Apis mellifera</name>
    <name type="common">Honeybee</name>
    <dbReference type="NCBI Taxonomy" id="7460"/>
    <lineage>
        <taxon>Eukaryota</taxon>
        <taxon>Metazoa</taxon>
        <taxon>Ecdysozoa</taxon>
        <taxon>Arthropoda</taxon>
        <taxon>Hexapoda</taxon>
        <taxon>Insecta</taxon>
        <taxon>Pterygota</taxon>
        <taxon>Neoptera</taxon>
        <taxon>Endopterygota</taxon>
        <taxon>Hymenoptera</taxon>
        <taxon>Apocrita</taxon>
        <taxon>Aculeata</taxon>
        <taxon>Apoidea</taxon>
        <taxon>Anthophila</taxon>
        <taxon>Apidae</taxon>
        <taxon>Apis</taxon>
    </lineage>
</organism>
<reference evidence="4" key="2">
    <citation type="submission" date="2025-04" db="UniProtKB">
        <authorList>
            <consortium name="RefSeq"/>
        </authorList>
    </citation>
    <scope>IDENTIFICATION</scope>
    <source>
        <strain evidence="4">DH4</strain>
        <tissue evidence="4">Whole body</tissue>
    </source>
</reference>
<sequence>MDIFTRNWFLLALFVLPLEIIEMGNGYKLIRPYKYYQPRPLRWSGWWHADHKSSKFYRSKRISPEDYYSRRPIYNSYELARDDFDGRIENYPCIIVIQLSKGRYEDEDDKRNKKYERIPIHGENNYVEDNDESKMRNVQIQVKNEKLVIFLISFYDLCRNIYIFFQMVKSENPKLHIKISRSDSEKDIKIMDKLNITVRDQYY</sequence>
<protein>
    <submittedName>
        <fullName evidence="4">Uncharacterized protein LOC100577829 isoform X1</fullName>
    </submittedName>
</protein>
<accession>A0A7M7LS90</accession>
<dbReference type="Proteomes" id="UP000005203">
    <property type="component" value="Linkage group LG12"/>
</dbReference>
<keyword evidence="1" id="KW-0732">Signal</keyword>
<feature type="chain" id="PRO_5044660351" evidence="1">
    <location>
        <begin position="27"/>
        <end position="203"/>
    </location>
</feature>
<proteinExistence type="predicted"/>
<keyword evidence="3" id="KW-1185">Reference proteome</keyword>
<dbReference type="RefSeq" id="XP_006566916.1">
    <property type="nucleotide sequence ID" value="XM_006566853.3"/>
</dbReference>
<gene>
    <name evidence="2" type="primary">100577829</name>
    <name evidence="4" type="synonym">LOC100577829</name>
</gene>